<accession>A0A367XQV5</accession>
<gene>
    <name evidence="1" type="ORF">Cantr_05725</name>
</gene>
<evidence type="ECO:0000313" key="1">
    <source>
        <dbReference type="EMBL" id="RCK55769.1"/>
    </source>
</evidence>
<organism evidence="1 2">
    <name type="scientific">Candida viswanathii</name>
    <dbReference type="NCBI Taxonomy" id="5486"/>
    <lineage>
        <taxon>Eukaryota</taxon>
        <taxon>Fungi</taxon>
        <taxon>Dikarya</taxon>
        <taxon>Ascomycota</taxon>
        <taxon>Saccharomycotina</taxon>
        <taxon>Pichiomycetes</taxon>
        <taxon>Debaryomycetaceae</taxon>
        <taxon>Candida/Lodderomyces clade</taxon>
        <taxon>Candida</taxon>
    </lineage>
</organism>
<evidence type="ECO:0000313" key="2">
    <source>
        <dbReference type="Proteomes" id="UP000253472"/>
    </source>
</evidence>
<dbReference type="Gene3D" id="2.160.20.70">
    <property type="match status" value="1"/>
</dbReference>
<dbReference type="STRING" id="5486.A0A367XQV5"/>
<dbReference type="AlphaFoldDB" id="A0A367XQV5"/>
<evidence type="ECO:0008006" key="3">
    <source>
        <dbReference type="Google" id="ProtNLM"/>
    </source>
</evidence>
<dbReference type="EMBL" id="QLNQ01000029">
    <property type="protein sequence ID" value="RCK55769.1"/>
    <property type="molecule type" value="Genomic_DNA"/>
</dbReference>
<keyword evidence="2" id="KW-1185">Reference proteome</keyword>
<comment type="caution">
    <text evidence="1">The sequence shown here is derived from an EMBL/GenBank/DDBJ whole genome shotgun (WGS) entry which is preliminary data.</text>
</comment>
<dbReference type="OrthoDB" id="194775at2759"/>
<protein>
    <recommendedName>
        <fullName evidence="3">Tubulin-folding cofactor C</fullName>
    </recommendedName>
</protein>
<sequence>MEGSNIRPQRGRCILILECHQARLHNVHNSIVLVQSVENDRIIIENCSQLRVNNGIEVDDFDFPTKETENPHFQRIDTARDAEILNGINAGGDVATVDLLLRTCIGAP</sequence>
<dbReference type="Proteomes" id="UP000253472">
    <property type="component" value="Unassembled WGS sequence"/>
</dbReference>
<name>A0A367XQV5_9ASCO</name>
<dbReference type="InterPro" id="IPR016098">
    <property type="entry name" value="CAP/MinC_C"/>
</dbReference>
<proteinExistence type="predicted"/>
<reference evidence="1 2" key="1">
    <citation type="submission" date="2018-06" db="EMBL/GenBank/DDBJ databases">
        <title>Whole genome sequencing of Candida tropicalis (genome annotated by CSBL at Korea University).</title>
        <authorList>
            <person name="Ahn J."/>
        </authorList>
    </citation>
    <scope>NUCLEOTIDE SEQUENCE [LARGE SCALE GENOMIC DNA]</scope>
    <source>
        <strain evidence="1 2">ATCC 20962</strain>
    </source>
</reference>